<feature type="region of interest" description="Disordered" evidence="1">
    <location>
        <begin position="23"/>
        <end position="46"/>
    </location>
</feature>
<reference evidence="3" key="1">
    <citation type="submission" date="2021-04" db="EMBL/GenBank/DDBJ databases">
        <authorList>
            <person name="Rodrigo-Torres L."/>
            <person name="Arahal R. D."/>
            <person name="Lucena T."/>
        </authorList>
    </citation>
    <scope>NUCLEOTIDE SEQUENCE</scope>
    <source>
        <strain evidence="3">AS29M-1</strain>
    </source>
</reference>
<sequence>MKNVFIFSLFLLFLVSCQEEATTSEEKTQKEIPQNEVAQNSEETPADFKQTNVVTPEFWDSYDTDVVMIFYYNKKESSGDKIHQVKEEVLNNEESLGYEFHEYYTDENMGMVQVDDNVFFNLTEYLWNNDEGFVLLKKGSLKHIPGAEVNETTFKDAVKPFFE</sequence>
<accession>A0A916JP76</accession>
<dbReference type="AlphaFoldDB" id="A0A916JP76"/>
<feature type="signal peptide" evidence="2">
    <location>
        <begin position="1"/>
        <end position="21"/>
    </location>
</feature>
<evidence type="ECO:0000256" key="1">
    <source>
        <dbReference type="SAM" id="MobiDB-lite"/>
    </source>
</evidence>
<organism evidence="3 4">
    <name type="scientific">Parvicella tangerina</name>
    <dbReference type="NCBI Taxonomy" id="2829795"/>
    <lineage>
        <taxon>Bacteria</taxon>
        <taxon>Pseudomonadati</taxon>
        <taxon>Bacteroidota</taxon>
        <taxon>Flavobacteriia</taxon>
        <taxon>Flavobacteriales</taxon>
        <taxon>Parvicellaceae</taxon>
        <taxon>Parvicella</taxon>
    </lineage>
</organism>
<proteinExistence type="predicted"/>
<protein>
    <submittedName>
        <fullName evidence="3">Uncharacterized protein</fullName>
    </submittedName>
</protein>
<feature type="chain" id="PRO_5036779131" evidence="2">
    <location>
        <begin position="22"/>
        <end position="163"/>
    </location>
</feature>
<evidence type="ECO:0000313" key="3">
    <source>
        <dbReference type="EMBL" id="CAG5085771.1"/>
    </source>
</evidence>
<dbReference type="EMBL" id="OU015584">
    <property type="protein sequence ID" value="CAG5085771.1"/>
    <property type="molecule type" value="Genomic_DNA"/>
</dbReference>
<dbReference type="PROSITE" id="PS51257">
    <property type="entry name" value="PROKAR_LIPOPROTEIN"/>
    <property type="match status" value="1"/>
</dbReference>
<evidence type="ECO:0000256" key="2">
    <source>
        <dbReference type="SAM" id="SignalP"/>
    </source>
</evidence>
<dbReference type="KEGG" id="ptan:CRYO30217_02878"/>
<dbReference type="Proteomes" id="UP000683507">
    <property type="component" value="Chromosome"/>
</dbReference>
<keyword evidence="4" id="KW-1185">Reference proteome</keyword>
<gene>
    <name evidence="3" type="ORF">CRYO30217_02878</name>
</gene>
<feature type="compositionally biased region" description="Polar residues" evidence="1">
    <location>
        <begin position="36"/>
        <end position="46"/>
    </location>
</feature>
<name>A0A916JP76_9FLAO</name>
<evidence type="ECO:0000313" key="4">
    <source>
        <dbReference type="Proteomes" id="UP000683507"/>
    </source>
</evidence>
<dbReference type="RefSeq" id="WP_258543077.1">
    <property type="nucleotide sequence ID" value="NZ_OU015584.1"/>
</dbReference>
<keyword evidence="2" id="KW-0732">Signal</keyword>